<feature type="region of interest" description="Disordered" evidence="10">
    <location>
        <begin position="1348"/>
        <end position="1382"/>
    </location>
</feature>
<dbReference type="Proteomes" id="UP001219518">
    <property type="component" value="Unassembled WGS sequence"/>
</dbReference>
<dbReference type="InterPro" id="IPR020894">
    <property type="entry name" value="Cadherin_CS"/>
</dbReference>
<evidence type="ECO:0000256" key="1">
    <source>
        <dbReference type="ARBA" id="ARBA00004251"/>
    </source>
</evidence>
<feature type="domain" description="Cadherin" evidence="12">
    <location>
        <begin position="116"/>
        <end position="225"/>
    </location>
</feature>
<evidence type="ECO:0000313" key="13">
    <source>
        <dbReference type="EMBL" id="KAK3923914.1"/>
    </source>
</evidence>
<feature type="domain" description="Cadherin" evidence="12">
    <location>
        <begin position="1191"/>
        <end position="1303"/>
    </location>
</feature>
<dbReference type="CDD" id="cd11304">
    <property type="entry name" value="Cadherin_repeat"/>
    <property type="match status" value="13"/>
</dbReference>
<dbReference type="PROSITE" id="PS50268">
    <property type="entry name" value="CADHERIN_2"/>
    <property type="match status" value="13"/>
</dbReference>
<dbReference type="GO" id="GO:0005911">
    <property type="term" value="C:cell-cell junction"/>
    <property type="evidence" value="ECO:0007669"/>
    <property type="project" value="TreeGrafter"/>
</dbReference>
<evidence type="ECO:0000313" key="14">
    <source>
        <dbReference type="Proteomes" id="UP001219518"/>
    </source>
</evidence>
<comment type="caution">
    <text evidence="13">The sequence shown here is derived from an EMBL/GenBank/DDBJ whole genome shotgun (WGS) entry which is preliminary data.</text>
</comment>
<evidence type="ECO:0000259" key="12">
    <source>
        <dbReference type="PROSITE" id="PS50268"/>
    </source>
</evidence>
<feature type="compositionally biased region" description="Low complexity" evidence="10">
    <location>
        <begin position="1801"/>
        <end position="1811"/>
    </location>
</feature>
<feature type="compositionally biased region" description="Basic residues" evidence="10">
    <location>
        <begin position="1812"/>
        <end position="1834"/>
    </location>
</feature>
<keyword evidence="7 11" id="KW-1133">Transmembrane helix</keyword>
<evidence type="ECO:0000256" key="5">
    <source>
        <dbReference type="ARBA" id="ARBA00022837"/>
    </source>
</evidence>
<proteinExistence type="predicted"/>
<dbReference type="EMBL" id="JAHWGI010001158">
    <property type="protein sequence ID" value="KAK3923914.1"/>
    <property type="molecule type" value="Genomic_DNA"/>
</dbReference>
<keyword evidence="3" id="KW-0732">Signal</keyword>
<feature type="domain" description="Cadherin" evidence="12">
    <location>
        <begin position="704"/>
        <end position="820"/>
    </location>
</feature>
<evidence type="ECO:0000256" key="6">
    <source>
        <dbReference type="ARBA" id="ARBA00022889"/>
    </source>
</evidence>
<dbReference type="GO" id="GO:0007163">
    <property type="term" value="P:establishment or maintenance of cell polarity"/>
    <property type="evidence" value="ECO:0007669"/>
    <property type="project" value="UniProtKB-ARBA"/>
</dbReference>
<feature type="compositionally biased region" description="Low complexity" evidence="10">
    <location>
        <begin position="1880"/>
        <end position="1896"/>
    </location>
</feature>
<keyword evidence="5 9" id="KW-0106">Calcium</keyword>
<dbReference type="GO" id="GO:0007156">
    <property type="term" value="P:homophilic cell adhesion via plasma membrane adhesion molecules"/>
    <property type="evidence" value="ECO:0007669"/>
    <property type="project" value="InterPro"/>
</dbReference>
<keyword evidence="6" id="KW-0130">Cell adhesion</keyword>
<dbReference type="InterPro" id="IPR002126">
    <property type="entry name" value="Cadherin-like_dom"/>
</dbReference>
<sequence>MFYPAGEYLRFVRIPENVPIGGEVLQVEVHPRRNLSLRPVDKADDARYFAVRDVNGSMVSIVLSRTLEDLVDSDTPHNVLKFRLVCDYDDGDDTISSYLSVTVYVEDINDHAPKFLDAPYHVTVDELTPSGLTIFRGIHAVDRDKPNTPNSDVQYSIVGGNEAGKFGLESAHRAALVIRKPLDYDTGDKEFTLTLMASDRGSPPLNSTTKISVSVLDSDDLSPKFTRELYRTQVTENYPLTVLEACSQIRSGKSRDWRGPQGEKVHRELVFRPPIEALDQDVAIDAAVRYDIIAGNERRLFRLDPRNGSLFLERELDLDAERTLPGNTFSLTVQAAQVDNPLKAGVARVEVELLDLNDNLPEFEVDLYNISIVENLPNGFSVLQVMATDKDQGDNAFFTYQLEDPLQAFNIDARTGWLTVRDQGRLDREKQPTLTMRVRAKEKTPSVVRGAGDDDSSSSVNVTVTLLDANDNNPSFVPSNLYEFMAYSDAVVGDVIGQVKAVDPDLGRNGMVLYDVQRTGNLSSSALPFAVDAQTGEVSVADAPLSPGRHALFVEASDQPANPSERRFSLAVISVDVLKAGRRDGSQGEQVPDFVGAPYEFWVGSNVAIGTSVGQIRVTDSPDSRRVLYDLLHSYHEGVPFAVEERSGTITVVADMRKFERTLYDFEAVATDSRDMVLVTNVTIHVVHPEDEVATLFKGANGAARRPMEFRVRENLAGALVGQLLAPGRNVTGLNVTDTKAAAAPASKLRFVIANQQDVAERFAISADGTLYTQRGLDREERDSYRLTVIAENAKGLVRGSGVFQVAVVVEDENDNPPAFDRPAYEGRIAENAADGAEGRDVFALDATTGKLTLRPGQVLDREARAVYHLRVIARDKGGLTSEAALTVHVDDANDNAPRFTRMMLLQDEGLDVEADEPEENDILVVDPSEAKNTSLASATASRAGRGQHLLPVVSVPESVAVGTPLLRLLAEDRDAGENAAITYALVSETQVPAEASALATASGHGHFRLSPSTGEVQVTRALPPESEFHLNVTATDGGGLSDSVLVKIYVRDVNDHAPAFVRSWYTFDLAEGVYTNHVLGRLEAVDADFGANANISYYIMQIQTYDDYSTLPFHINELDGTLTVDGDIDHEARDSYSFQVVAQDHGLADERKRSSVDVEIHVSDINDNPPMFFGYDRIAQVTDDDGNAAFVPVYYASVVENSPAGIVVARVFANDSDFQGNGNGLVLYDIPRRPDREDYFNVDSKDGVVTTSAKLDFETQGTHNVTLVARDLGSPSLSATALLVVSVVDVPETLEDSLGPMFLHRYYEVEVEENCAVPIALLALNVTDAYKGFNLRYSLVPGKRAARGLAPAPSTTSSQRRASAHGHGPAASSTAAPPAMFRVDPRNGTLVLTESPDREVRSRYEVTVRVDVSKKGRSLTSPAHVVYPVNEDRLTDLAPNEVKVVVRVTDVNDNPPRFTVSGRPIVAAIPATAHYGYQIARLQAKDPDEGLNSEVRYQILDRVDDESHKFAVDPLSGQVRSIASFSRDAGRVFGFDVRATDRRGADDGKSAIANVFVYVLDEEKQLVMLMAARPVDVELSMENITSILSNATGMDVRVRKLQPRIDDSFYSPATDLYLYAVDPVMNVIIDMDTLSHMLTTQQAELRRRLPALRGVDLVGGGLEVSRAEAHALSALEVGVVVLGCVVFLGALTAAVCVGCVRRFRHRKGGKAKDKLGFSHQAPLTLHHKGPAGMYPGSTPSFFSLTANTSLVPGGMGQGMPTHPGPGPALSSVGGGGDTTDTYVEMHSNKSSNCNKRRYPTSQRTRASRSASVHHRHQHEPTCTRHRRHRHQRRPSNAQGLHMARSNSNAGFDVGLGSSADSGQILFEERDRELGCCPCGHSPSHSSAESSNGSYEDSLKSSRRPCGMSHPNTATVSRTRHRQREAPQMIGSMGTPLARRQSERVIMCPMQS</sequence>
<evidence type="ECO:0000256" key="9">
    <source>
        <dbReference type="PROSITE-ProRule" id="PRU00043"/>
    </source>
</evidence>
<feature type="domain" description="Cadherin" evidence="12">
    <location>
        <begin position="954"/>
        <end position="1061"/>
    </location>
</feature>
<feature type="compositionally biased region" description="Polar residues" evidence="10">
    <location>
        <begin position="1835"/>
        <end position="1850"/>
    </location>
</feature>
<accession>A0AAE1LMD3</accession>
<feature type="domain" description="Cadherin" evidence="12">
    <location>
        <begin position="821"/>
        <end position="900"/>
    </location>
</feature>
<keyword evidence="14" id="KW-1185">Reference proteome</keyword>
<reference evidence="13" key="2">
    <citation type="journal article" date="2023" name="BMC Genomics">
        <title>Pest status, molecular evolution, and epigenetic factors derived from the genome assembly of Frankliniella fusca, a thysanopteran phytovirus vector.</title>
        <authorList>
            <person name="Catto M.A."/>
            <person name="Labadie P.E."/>
            <person name="Jacobson A.L."/>
            <person name="Kennedy G.G."/>
            <person name="Srinivasan R."/>
            <person name="Hunt B.G."/>
        </authorList>
    </citation>
    <scope>NUCLEOTIDE SEQUENCE</scope>
    <source>
        <strain evidence="13">PL_HMW_Pooled</strain>
    </source>
</reference>
<feature type="region of interest" description="Disordered" evidence="10">
    <location>
        <begin position="1878"/>
        <end position="1923"/>
    </location>
</feature>
<dbReference type="GO" id="GO:0008104">
    <property type="term" value="P:intracellular protein localization"/>
    <property type="evidence" value="ECO:0007669"/>
    <property type="project" value="UniProtKB-ARBA"/>
</dbReference>
<feature type="domain" description="Cadherin" evidence="12">
    <location>
        <begin position="595"/>
        <end position="697"/>
    </location>
</feature>
<protein>
    <submittedName>
        <fullName evidence="13">Cadherin-89D</fullName>
    </submittedName>
</protein>
<dbReference type="Pfam" id="PF00028">
    <property type="entry name" value="Cadherin"/>
    <property type="match status" value="10"/>
</dbReference>
<dbReference type="PROSITE" id="PS00232">
    <property type="entry name" value="CADHERIN_1"/>
    <property type="match status" value="8"/>
</dbReference>
<feature type="domain" description="Cadherin" evidence="12">
    <location>
        <begin position="275"/>
        <end position="363"/>
    </location>
</feature>
<comment type="subcellular location">
    <subcellularLocation>
        <location evidence="1">Cell membrane</location>
        <topology evidence="1">Single-pass type I membrane protein</topology>
    </subcellularLocation>
</comment>
<gene>
    <name evidence="13" type="ORF">KUF71_012152</name>
</gene>
<feature type="compositionally biased region" description="Low complexity" evidence="10">
    <location>
        <begin position="1366"/>
        <end position="1380"/>
    </location>
</feature>
<dbReference type="SUPFAM" id="SSF49313">
    <property type="entry name" value="Cadherin-like"/>
    <property type="match status" value="12"/>
</dbReference>
<dbReference type="InterPro" id="IPR050971">
    <property type="entry name" value="Cadherin-domain_protein"/>
</dbReference>
<evidence type="ECO:0000256" key="8">
    <source>
        <dbReference type="ARBA" id="ARBA00023136"/>
    </source>
</evidence>
<feature type="domain" description="Cadherin" evidence="12">
    <location>
        <begin position="1062"/>
        <end position="1173"/>
    </location>
</feature>
<reference evidence="13" key="1">
    <citation type="submission" date="2021-07" db="EMBL/GenBank/DDBJ databases">
        <authorList>
            <person name="Catto M.A."/>
            <person name="Jacobson A."/>
            <person name="Kennedy G."/>
            <person name="Labadie P."/>
            <person name="Hunt B.G."/>
            <person name="Srinivasan R."/>
        </authorList>
    </citation>
    <scope>NUCLEOTIDE SEQUENCE</scope>
    <source>
        <strain evidence="13">PL_HMW_Pooled</strain>
        <tissue evidence="13">Head</tissue>
    </source>
</reference>
<dbReference type="GO" id="GO:0005509">
    <property type="term" value="F:calcium ion binding"/>
    <property type="evidence" value="ECO:0007669"/>
    <property type="project" value="UniProtKB-UniRule"/>
</dbReference>
<feature type="domain" description="Cadherin" evidence="12">
    <location>
        <begin position="478"/>
        <end position="594"/>
    </location>
</feature>
<organism evidence="13 14">
    <name type="scientific">Frankliniella fusca</name>
    <dbReference type="NCBI Taxonomy" id="407009"/>
    <lineage>
        <taxon>Eukaryota</taxon>
        <taxon>Metazoa</taxon>
        <taxon>Ecdysozoa</taxon>
        <taxon>Arthropoda</taxon>
        <taxon>Hexapoda</taxon>
        <taxon>Insecta</taxon>
        <taxon>Pterygota</taxon>
        <taxon>Neoptera</taxon>
        <taxon>Paraneoptera</taxon>
        <taxon>Thysanoptera</taxon>
        <taxon>Terebrantia</taxon>
        <taxon>Thripoidea</taxon>
        <taxon>Thripidae</taxon>
        <taxon>Frankliniella</taxon>
    </lineage>
</organism>
<dbReference type="PRINTS" id="PR00205">
    <property type="entry name" value="CADHERIN"/>
</dbReference>
<dbReference type="FunFam" id="2.60.40.60:FF:000266">
    <property type="entry name" value="Cadherin 23"/>
    <property type="match status" value="1"/>
</dbReference>
<keyword evidence="8 11" id="KW-0472">Membrane</keyword>
<feature type="domain" description="Cadherin" evidence="12">
    <location>
        <begin position="89"/>
        <end position="115"/>
    </location>
</feature>
<dbReference type="GO" id="GO:0001736">
    <property type="term" value="P:establishment of planar polarity"/>
    <property type="evidence" value="ECO:0007669"/>
    <property type="project" value="UniProtKB-ARBA"/>
</dbReference>
<feature type="domain" description="Cadherin" evidence="12">
    <location>
        <begin position="364"/>
        <end position="476"/>
    </location>
</feature>
<name>A0AAE1LMD3_9NEOP</name>
<keyword evidence="2 11" id="KW-0812">Transmembrane</keyword>
<feature type="domain" description="Cadherin" evidence="12">
    <location>
        <begin position="1304"/>
        <end position="1459"/>
    </location>
</feature>
<dbReference type="InterPro" id="IPR015919">
    <property type="entry name" value="Cadherin-like_sf"/>
</dbReference>
<evidence type="ECO:0000256" key="7">
    <source>
        <dbReference type="ARBA" id="ARBA00022989"/>
    </source>
</evidence>
<dbReference type="PANTHER" id="PTHR24025:SF31">
    <property type="entry name" value="NEURAL-CADHERIN"/>
    <property type="match status" value="1"/>
</dbReference>
<dbReference type="GO" id="GO:0005886">
    <property type="term" value="C:plasma membrane"/>
    <property type="evidence" value="ECO:0007669"/>
    <property type="project" value="UniProtKB-SubCell"/>
</dbReference>
<dbReference type="SMART" id="SM00112">
    <property type="entry name" value="CA"/>
    <property type="match status" value="12"/>
</dbReference>
<feature type="domain" description="Cadherin" evidence="12">
    <location>
        <begin position="1462"/>
        <end position="1577"/>
    </location>
</feature>
<evidence type="ECO:0000256" key="4">
    <source>
        <dbReference type="ARBA" id="ARBA00022737"/>
    </source>
</evidence>
<evidence type="ECO:0000256" key="3">
    <source>
        <dbReference type="ARBA" id="ARBA00022729"/>
    </source>
</evidence>
<dbReference type="Gene3D" id="2.60.40.60">
    <property type="entry name" value="Cadherins"/>
    <property type="match status" value="13"/>
</dbReference>
<dbReference type="PANTHER" id="PTHR24025">
    <property type="entry name" value="DESMOGLEIN FAMILY MEMBER"/>
    <property type="match status" value="1"/>
</dbReference>
<keyword evidence="4" id="KW-0677">Repeat</keyword>
<feature type="region of interest" description="Disordered" evidence="10">
    <location>
        <begin position="1788"/>
        <end position="1853"/>
    </location>
</feature>
<evidence type="ECO:0000256" key="10">
    <source>
        <dbReference type="SAM" id="MobiDB-lite"/>
    </source>
</evidence>
<feature type="transmembrane region" description="Helical" evidence="11">
    <location>
        <begin position="1678"/>
        <end position="1701"/>
    </location>
</feature>
<dbReference type="FunFam" id="2.60.40.60:FF:000015">
    <property type="entry name" value="FAT atypical cadherin 1"/>
    <property type="match status" value="1"/>
</dbReference>
<evidence type="ECO:0000256" key="2">
    <source>
        <dbReference type="ARBA" id="ARBA00022692"/>
    </source>
</evidence>
<dbReference type="FunFam" id="2.60.40.60:FF:000033">
    <property type="entry name" value="FAT atypical cadherin 1"/>
    <property type="match status" value="1"/>
</dbReference>
<evidence type="ECO:0000256" key="11">
    <source>
        <dbReference type="SAM" id="Phobius"/>
    </source>
</evidence>